<reference evidence="3 4" key="1">
    <citation type="submission" date="2023-07" db="EMBL/GenBank/DDBJ databases">
        <authorList>
            <person name="Peeters C."/>
        </authorList>
    </citation>
    <scope>NUCLEOTIDE SEQUENCE [LARGE SCALE GENOMIC DNA]</scope>
    <source>
        <strain evidence="3 4">LMG 18101</strain>
    </source>
</reference>
<evidence type="ECO:0000256" key="1">
    <source>
        <dbReference type="SAM" id="MobiDB-lite"/>
    </source>
</evidence>
<evidence type="ECO:0000313" key="3">
    <source>
        <dbReference type="EMBL" id="CAJ0820256.1"/>
    </source>
</evidence>
<evidence type="ECO:0000259" key="2">
    <source>
        <dbReference type="PROSITE" id="PS50994"/>
    </source>
</evidence>
<name>A0ABN9JPZ5_9RALS</name>
<comment type="caution">
    <text evidence="3">The sequence shown here is derived from an EMBL/GenBank/DDBJ whole genome shotgun (WGS) entry which is preliminary data.</text>
</comment>
<dbReference type="RefSeq" id="WP_316682275.1">
    <property type="nucleotide sequence ID" value="NZ_CATZLL010000015.1"/>
</dbReference>
<dbReference type="Proteomes" id="UP001189757">
    <property type="component" value="Unassembled WGS sequence"/>
</dbReference>
<accession>A0ABN9JPZ5</accession>
<dbReference type="Gene3D" id="3.30.420.10">
    <property type="entry name" value="Ribonuclease H-like superfamily/Ribonuclease H"/>
    <property type="match status" value="1"/>
</dbReference>
<dbReference type="InterPro" id="IPR012337">
    <property type="entry name" value="RNaseH-like_sf"/>
</dbReference>
<dbReference type="InterPro" id="IPR015378">
    <property type="entry name" value="Transposase-like_Mu_C"/>
</dbReference>
<protein>
    <recommendedName>
        <fullName evidence="2">Integrase catalytic domain-containing protein</fullName>
    </recommendedName>
</protein>
<dbReference type="SUPFAM" id="SSF53098">
    <property type="entry name" value="Ribonuclease H-like"/>
    <property type="match status" value="1"/>
</dbReference>
<dbReference type="PROSITE" id="PS50994">
    <property type="entry name" value="INTEGRASE"/>
    <property type="match status" value="1"/>
</dbReference>
<evidence type="ECO:0000313" key="4">
    <source>
        <dbReference type="Proteomes" id="UP001189757"/>
    </source>
</evidence>
<keyword evidence="4" id="KW-1185">Reference proteome</keyword>
<dbReference type="EMBL" id="CATZLL010000015">
    <property type="protein sequence ID" value="CAJ0820256.1"/>
    <property type="molecule type" value="Genomic_DNA"/>
</dbReference>
<proteinExistence type="predicted"/>
<dbReference type="InterPro" id="IPR036397">
    <property type="entry name" value="RNaseH_sf"/>
</dbReference>
<dbReference type="Pfam" id="PF09299">
    <property type="entry name" value="Mu-transpos_C"/>
    <property type="match status" value="1"/>
</dbReference>
<sequence>MTTFVKSQEIFRGDVAYRIVRPMENDAVQLENVATGQLSIHQHRDLLEEYRRGYLRVALARQYEGGKQNGKSGSPLDMSHLTELAQIQTRRRVAYLIELEKKEAFGSTQEQLCKAISEVSAALGDPSPPHRTTVLRWRRKYVIAQCDAHALFSRLDMRGGKDQSRLQPEVEAIIHEKIETVFLARKTGSAEEVHNAVFLELQKANTTRIETEWLRVPALRTIQRRIGQVSAYDRALARFGPKEAERRFLFRGPSRRVSRILELVEIDHTPVDIIVADEGGVAIGRPVITVVFDRFSRCALGFSLSLAGHGTHAVFEAIRHALLPKTYIETLYPDLDLQWECHGWFERILMDNGREFHARAVVDALLNLGITSEYAASRDPDDKPFVERFLQTLNYSFIHRLPGTTLAKIHQRVGFKAEEEACITLEQLNRLIHVWILSVYHLRPHVGLNGRPPIEVWRESAEAFPPRLKYNADDLDIELAEIAESALQHYGIDLNTFRYASPALAQLYRLLPQKSKVQVKWPGHDVGYIWVWDALEKTYIKVDNTDQGYAGLTLLQAKAVKAAIAKNPDYQQTRAEASAILREEAAEAEQSKELKARKRAARMGNKTAKNENREQEEPVPASPRPEAARPQTEPEDSGPLEAFDMESIGESRGV</sequence>
<gene>
    <name evidence="3" type="ORF">LMG18101_04222</name>
</gene>
<organism evidence="3 4">
    <name type="scientific">Ralstonia flaminis</name>
    <dbReference type="NCBI Taxonomy" id="3058597"/>
    <lineage>
        <taxon>Bacteria</taxon>
        <taxon>Pseudomonadati</taxon>
        <taxon>Pseudomonadota</taxon>
        <taxon>Betaproteobacteria</taxon>
        <taxon>Burkholderiales</taxon>
        <taxon>Burkholderiaceae</taxon>
        <taxon>Ralstonia</taxon>
    </lineage>
</organism>
<dbReference type="InterPro" id="IPR001584">
    <property type="entry name" value="Integrase_cat-core"/>
</dbReference>
<feature type="domain" description="Integrase catalytic" evidence="2">
    <location>
        <begin position="266"/>
        <end position="461"/>
    </location>
</feature>
<feature type="region of interest" description="Disordered" evidence="1">
    <location>
        <begin position="589"/>
        <end position="654"/>
    </location>
</feature>